<dbReference type="InterPro" id="IPR000847">
    <property type="entry name" value="LysR_HTH_N"/>
</dbReference>
<keyword evidence="4" id="KW-0804">Transcription</keyword>
<evidence type="ECO:0000256" key="4">
    <source>
        <dbReference type="ARBA" id="ARBA00023163"/>
    </source>
</evidence>
<evidence type="ECO:0000256" key="3">
    <source>
        <dbReference type="ARBA" id="ARBA00023125"/>
    </source>
</evidence>
<dbReference type="InterPro" id="IPR050950">
    <property type="entry name" value="HTH-type_LysR_regulators"/>
</dbReference>
<proteinExistence type="inferred from homology"/>
<keyword evidence="3" id="KW-0238">DNA-binding</keyword>
<dbReference type="EMBL" id="JAACYS010000018">
    <property type="protein sequence ID" value="NCU17276.1"/>
    <property type="molecule type" value="Genomic_DNA"/>
</dbReference>
<dbReference type="Proteomes" id="UP000743899">
    <property type="component" value="Unassembled WGS sequence"/>
</dbReference>
<sequence>MELRQLRYFVEVAEREHMTEAAENLHVAQSAVSLQISKLEDELGVTLFERVGRNLKLTDIGRTFLFHIKKALQDIDYAKSKVDEYLDPDHGTVKIAYPSSFANHILPTVISNFKRRYPDVKFHLRQGTYADLQNAVKNGDINLAFMGPAPVEDAELQVNVLFTENFYVLAPINHRITERDEVSLHELKDEDFVLFSEGFILRKIVVDACTQAGFLPNITSEGEDTDAIKGLVSAGIGLSILPENTLYNNIPRMTKKIKISHPEVKRSVGIIASKTRELAPSERIFYDFVTDFFSKLQGFNN</sequence>
<dbReference type="InterPro" id="IPR036388">
    <property type="entry name" value="WH-like_DNA-bd_sf"/>
</dbReference>
<evidence type="ECO:0000313" key="7">
    <source>
        <dbReference type="Proteomes" id="UP000743899"/>
    </source>
</evidence>
<dbReference type="PANTHER" id="PTHR30419">
    <property type="entry name" value="HTH-TYPE TRANSCRIPTIONAL REGULATOR YBHD"/>
    <property type="match status" value="1"/>
</dbReference>
<dbReference type="CDD" id="cd08434">
    <property type="entry name" value="PBP2_GltC_like"/>
    <property type="match status" value="1"/>
</dbReference>
<dbReference type="RefSeq" id="WP_161920110.1">
    <property type="nucleotide sequence ID" value="NZ_JAACYS010000018.1"/>
</dbReference>
<protein>
    <submittedName>
        <fullName evidence="6">LysR family transcriptional regulator</fullName>
    </submittedName>
</protein>
<feature type="domain" description="HTH lysR-type" evidence="5">
    <location>
        <begin position="1"/>
        <end position="58"/>
    </location>
</feature>
<dbReference type="PROSITE" id="PS50931">
    <property type="entry name" value="HTH_LYSR"/>
    <property type="match status" value="1"/>
</dbReference>
<dbReference type="PRINTS" id="PR00039">
    <property type="entry name" value="HTHLYSR"/>
</dbReference>
<dbReference type="SUPFAM" id="SSF46785">
    <property type="entry name" value="Winged helix' DNA-binding domain"/>
    <property type="match status" value="1"/>
</dbReference>
<organism evidence="6 7">
    <name type="scientific">Pallidibacillus pasinlerensis</name>
    <dbReference type="NCBI Taxonomy" id="2703818"/>
    <lineage>
        <taxon>Bacteria</taxon>
        <taxon>Bacillati</taxon>
        <taxon>Bacillota</taxon>
        <taxon>Bacilli</taxon>
        <taxon>Bacillales</taxon>
        <taxon>Bacillaceae</taxon>
        <taxon>Pallidibacillus</taxon>
    </lineage>
</organism>
<comment type="similarity">
    <text evidence="1">Belongs to the LysR transcriptional regulatory family.</text>
</comment>
<dbReference type="PANTHER" id="PTHR30419:SF28">
    <property type="entry name" value="HTH-TYPE TRANSCRIPTIONAL REGULATOR BSDA"/>
    <property type="match status" value="1"/>
</dbReference>
<dbReference type="InterPro" id="IPR036390">
    <property type="entry name" value="WH_DNA-bd_sf"/>
</dbReference>
<name>A0ABX0A1N8_9BACI</name>
<accession>A0ABX0A1N8</accession>
<dbReference type="Gene3D" id="3.40.190.290">
    <property type="match status" value="1"/>
</dbReference>
<evidence type="ECO:0000259" key="5">
    <source>
        <dbReference type="PROSITE" id="PS50931"/>
    </source>
</evidence>
<evidence type="ECO:0000313" key="6">
    <source>
        <dbReference type="EMBL" id="NCU17276.1"/>
    </source>
</evidence>
<dbReference type="InterPro" id="IPR005119">
    <property type="entry name" value="LysR_subst-bd"/>
</dbReference>
<keyword evidence="2" id="KW-0805">Transcription regulation</keyword>
<dbReference type="Gene3D" id="1.10.10.10">
    <property type="entry name" value="Winged helix-like DNA-binding domain superfamily/Winged helix DNA-binding domain"/>
    <property type="match status" value="1"/>
</dbReference>
<gene>
    <name evidence="6" type="ORF">GW534_05750</name>
</gene>
<reference evidence="6 7" key="1">
    <citation type="submission" date="2020-01" db="EMBL/GenBank/DDBJ databases">
        <title>A novel Bacillus sp. from Pasinler.</title>
        <authorList>
            <person name="Adiguzel A."/>
            <person name="Ay H."/>
            <person name="Baltaci M.O."/>
        </authorList>
    </citation>
    <scope>NUCLEOTIDE SEQUENCE [LARGE SCALE GENOMIC DNA]</scope>
    <source>
        <strain evidence="6 7">P1</strain>
    </source>
</reference>
<dbReference type="Pfam" id="PF03466">
    <property type="entry name" value="LysR_substrate"/>
    <property type="match status" value="1"/>
</dbReference>
<keyword evidence="7" id="KW-1185">Reference proteome</keyword>
<dbReference type="SUPFAM" id="SSF53850">
    <property type="entry name" value="Periplasmic binding protein-like II"/>
    <property type="match status" value="1"/>
</dbReference>
<comment type="caution">
    <text evidence="6">The sequence shown here is derived from an EMBL/GenBank/DDBJ whole genome shotgun (WGS) entry which is preliminary data.</text>
</comment>
<dbReference type="Pfam" id="PF00126">
    <property type="entry name" value="HTH_1"/>
    <property type="match status" value="1"/>
</dbReference>
<evidence type="ECO:0000256" key="1">
    <source>
        <dbReference type="ARBA" id="ARBA00009437"/>
    </source>
</evidence>
<evidence type="ECO:0000256" key="2">
    <source>
        <dbReference type="ARBA" id="ARBA00023015"/>
    </source>
</evidence>